<gene>
    <name evidence="11" type="ORF">CEY00_Acc10958</name>
</gene>
<evidence type="ECO:0000259" key="7">
    <source>
        <dbReference type="Pfam" id="PF00931"/>
    </source>
</evidence>
<evidence type="ECO:0000313" key="11">
    <source>
        <dbReference type="EMBL" id="PSS19016.1"/>
    </source>
</evidence>
<dbReference type="EMBL" id="NKQK01000010">
    <property type="protein sequence ID" value="PSS19016.1"/>
    <property type="molecule type" value="Genomic_DNA"/>
</dbReference>
<dbReference type="InterPro" id="IPR058922">
    <property type="entry name" value="WHD_DRP"/>
</dbReference>
<protein>
    <submittedName>
        <fullName evidence="11">Disease resistance protein</fullName>
    </submittedName>
</protein>
<dbReference type="InterPro" id="IPR057135">
    <property type="entry name" value="At4g27190-like_LRR"/>
</dbReference>
<dbReference type="InterPro" id="IPR042197">
    <property type="entry name" value="Apaf_helical"/>
</dbReference>
<dbReference type="InParanoid" id="A0A2R6R1A7"/>
<dbReference type="GO" id="GO:0043531">
    <property type="term" value="F:ADP binding"/>
    <property type="evidence" value="ECO:0007669"/>
    <property type="project" value="InterPro"/>
</dbReference>
<dbReference type="InterPro" id="IPR002182">
    <property type="entry name" value="NB-ARC"/>
</dbReference>
<proteinExistence type="inferred from homology"/>
<dbReference type="InterPro" id="IPR001611">
    <property type="entry name" value="Leu-rich_rpt"/>
</dbReference>
<dbReference type="Proteomes" id="UP000241394">
    <property type="component" value="Chromosome LG10"/>
</dbReference>
<feature type="domain" description="NB-ARC" evidence="7">
    <location>
        <begin position="164"/>
        <end position="327"/>
    </location>
</feature>
<sequence length="1004" mass="113935">MAEALAIVTAATAGVNALRTAKPELWDPLVQKIASSNNVKEIVEALSVSVGVLQAGRKDYENKVEARKTKVPSETYIQWIFRVKKIEAELKELVSKSDKQSKNSWLFSPSRSALIKRMQKMGEQVVNLLQESDQLNGKLFADPKLETVVRNNEVPEIRKFETLQKPLEQVLDLLKNNKVNRIGMCGKVGIGKTTIMWNLNNHGEVAEMFDIVIWVKASTEGSKENLSREHLQQAIIRRLKIEAEGTGNAEEVAERISMVLKGTKYLILLDDVKADIDLNLVGIPASKNGSKLVMTSRLQHVCSSMVDRVIKVTYLSVDEAWKMFQDVLQNPRLVNNFKIGRLAWRVCKECNGLPLLIEKVANTFKLKNNESLWSDGLSSWRAWPEKDCQGIKEIYELLKFCYDDLDDDGRKKCFLYGALYPEDSEIYTDYLLECWAAENFLGNDCDASKDHVRMGHLILSHLKSVSLLEKGRAENHVTMHKIMRQVALYILEIEPECKYLVKTNGALQAPPDTDSWSEKNRISLGDNCLNRLPDSPSCNALSTLFLQKNLGLKLIPESFFKNMPNLRVLDLSHTGISSLTPSLSILINLKVLYLNNCRFLLELPPCIGELVHLEALDLRGSGVNNMPSHIENLTRLRHLRVSFKSENENEEEVDFDYGLISRLFELEELVIDVKSLERWSNEVVENIIKEVATLEKFKSLKVCFSDKVIDVIEVAPTTLRICVLDVSILRSYIERSSWRNVQSISSFQFFIGCLDLDHPQIPKFFRYGKYVKYSNGVGSDFPIPEVFDEADAIELVNHQEIKQLSDFGIASMNKVQGCLVESCDAIETIMGTTDNAVLPSLEHLYLKNLPNLESIWRGSVVPGSLSKLKTLVLTSCQTMVMIFPPSAVQQLHEIQYLKIENCQVVEEIIAESEVVGNLLELSKLKKLILVDMPNLRSICGIESLKWPSLEKLKIVGCPSLRKLPFNKDNAKELKVVKAEQHWWEALQWQNQETKERITKLCTLR</sequence>
<evidence type="ECO:0000256" key="4">
    <source>
        <dbReference type="ARBA" id="ARBA00022741"/>
    </source>
</evidence>
<dbReference type="InterPro" id="IPR055414">
    <property type="entry name" value="LRR_R13L4/SHOC2-like"/>
</dbReference>
<keyword evidence="6" id="KW-0067">ATP-binding</keyword>
<reference evidence="11 12" key="1">
    <citation type="submission" date="2017-07" db="EMBL/GenBank/DDBJ databases">
        <title>An improved, manually edited Actinidia chinensis var. chinensis (kiwifruit) genome highlights the challenges associated with draft genomes and gene prediction in plants.</title>
        <authorList>
            <person name="Pilkington S."/>
            <person name="Crowhurst R."/>
            <person name="Hilario E."/>
            <person name="Nardozza S."/>
            <person name="Fraser L."/>
            <person name="Peng Y."/>
            <person name="Gunaseelan K."/>
            <person name="Simpson R."/>
            <person name="Tahir J."/>
            <person name="Deroles S."/>
            <person name="Templeton K."/>
            <person name="Luo Z."/>
            <person name="Davy M."/>
            <person name="Cheng C."/>
            <person name="Mcneilage M."/>
            <person name="Scaglione D."/>
            <person name="Liu Y."/>
            <person name="Zhang Q."/>
            <person name="Datson P."/>
            <person name="De Silva N."/>
            <person name="Gardiner S."/>
            <person name="Bassett H."/>
            <person name="Chagne D."/>
            <person name="Mccallum J."/>
            <person name="Dzierzon H."/>
            <person name="Deng C."/>
            <person name="Wang Y.-Y."/>
            <person name="Barron N."/>
            <person name="Manako K."/>
            <person name="Bowen J."/>
            <person name="Foster T."/>
            <person name="Erridge Z."/>
            <person name="Tiffin H."/>
            <person name="Waite C."/>
            <person name="Davies K."/>
            <person name="Grierson E."/>
            <person name="Laing W."/>
            <person name="Kirk R."/>
            <person name="Chen X."/>
            <person name="Wood M."/>
            <person name="Montefiori M."/>
            <person name="Brummell D."/>
            <person name="Schwinn K."/>
            <person name="Catanach A."/>
            <person name="Fullerton C."/>
            <person name="Li D."/>
            <person name="Meiyalaghan S."/>
            <person name="Nieuwenhuizen N."/>
            <person name="Read N."/>
            <person name="Prakash R."/>
            <person name="Hunter D."/>
            <person name="Zhang H."/>
            <person name="Mckenzie M."/>
            <person name="Knabel M."/>
            <person name="Harris A."/>
            <person name="Allan A."/>
            <person name="Chen A."/>
            <person name="Janssen B."/>
            <person name="Plunkett B."/>
            <person name="Dwamena C."/>
            <person name="Voogd C."/>
            <person name="Leif D."/>
            <person name="Lafferty D."/>
            <person name="Souleyre E."/>
            <person name="Varkonyi-Gasic E."/>
            <person name="Gambi F."/>
            <person name="Hanley J."/>
            <person name="Yao J.-L."/>
            <person name="Cheung J."/>
            <person name="David K."/>
            <person name="Warren B."/>
            <person name="Marsh K."/>
            <person name="Snowden K."/>
            <person name="Lin-Wang K."/>
            <person name="Brian L."/>
            <person name="Martinez-Sanchez M."/>
            <person name="Wang M."/>
            <person name="Ileperuma N."/>
            <person name="Macnee N."/>
            <person name="Campin R."/>
            <person name="Mcatee P."/>
            <person name="Drummond R."/>
            <person name="Espley R."/>
            <person name="Ireland H."/>
            <person name="Wu R."/>
            <person name="Atkinson R."/>
            <person name="Karunairetnam S."/>
            <person name="Bulley S."/>
            <person name="Chunkath S."/>
            <person name="Hanley Z."/>
            <person name="Storey R."/>
            <person name="Thrimawithana A."/>
            <person name="Thomson S."/>
            <person name="David C."/>
            <person name="Testolin R."/>
        </authorList>
    </citation>
    <scope>NUCLEOTIDE SEQUENCE [LARGE SCALE GENOMIC DNA]</scope>
    <source>
        <strain evidence="12">cv. Red5</strain>
        <tissue evidence="11">Young leaf</tissue>
    </source>
</reference>
<comment type="similarity">
    <text evidence="1">Belongs to the disease resistance NB-LRR family.</text>
</comment>
<dbReference type="PROSITE" id="PS51450">
    <property type="entry name" value="LRR"/>
    <property type="match status" value="1"/>
</dbReference>
<evidence type="ECO:0000259" key="10">
    <source>
        <dbReference type="Pfam" id="PF23598"/>
    </source>
</evidence>
<keyword evidence="5" id="KW-0611">Plant defense</keyword>
<dbReference type="GO" id="GO:0005524">
    <property type="term" value="F:ATP binding"/>
    <property type="evidence" value="ECO:0007669"/>
    <property type="project" value="UniProtKB-KW"/>
</dbReference>
<accession>A0A2R6R1A7</accession>
<feature type="domain" description="Disease resistance R13L4/SHOC-2-like LRR" evidence="10">
    <location>
        <begin position="530"/>
        <end position="743"/>
    </location>
</feature>
<evidence type="ECO:0000259" key="9">
    <source>
        <dbReference type="Pfam" id="PF23559"/>
    </source>
</evidence>
<dbReference type="InterPro" id="IPR027417">
    <property type="entry name" value="P-loop_NTPase"/>
</dbReference>
<evidence type="ECO:0000313" key="12">
    <source>
        <dbReference type="Proteomes" id="UP000241394"/>
    </source>
</evidence>
<dbReference type="PANTHER" id="PTHR33463">
    <property type="entry name" value="NB-ARC DOMAIN-CONTAINING PROTEIN-RELATED"/>
    <property type="match status" value="1"/>
</dbReference>
<comment type="caution">
    <text evidence="11">The sequence shown here is derived from an EMBL/GenBank/DDBJ whole genome shotgun (WGS) entry which is preliminary data.</text>
</comment>
<dbReference type="Gene3D" id="1.10.8.430">
    <property type="entry name" value="Helical domain of apoptotic protease-activating factors"/>
    <property type="match status" value="1"/>
</dbReference>
<dbReference type="OMA" id="IDSPDIQ"/>
<dbReference type="Gene3D" id="3.40.50.300">
    <property type="entry name" value="P-loop containing nucleotide triphosphate hydrolases"/>
    <property type="match status" value="1"/>
</dbReference>
<evidence type="ECO:0000256" key="1">
    <source>
        <dbReference type="ARBA" id="ARBA00008894"/>
    </source>
</evidence>
<dbReference type="PRINTS" id="PR00364">
    <property type="entry name" value="DISEASERSIST"/>
</dbReference>
<evidence type="ECO:0000256" key="2">
    <source>
        <dbReference type="ARBA" id="ARBA00022614"/>
    </source>
</evidence>
<feature type="domain" description="Disease resistance protein At4g27190-like leucine-rich repeats" evidence="8">
    <location>
        <begin position="841"/>
        <end position="971"/>
    </location>
</feature>
<organism evidence="11 12">
    <name type="scientific">Actinidia chinensis var. chinensis</name>
    <name type="common">Chinese soft-hair kiwi</name>
    <dbReference type="NCBI Taxonomy" id="1590841"/>
    <lineage>
        <taxon>Eukaryota</taxon>
        <taxon>Viridiplantae</taxon>
        <taxon>Streptophyta</taxon>
        <taxon>Embryophyta</taxon>
        <taxon>Tracheophyta</taxon>
        <taxon>Spermatophyta</taxon>
        <taxon>Magnoliopsida</taxon>
        <taxon>eudicotyledons</taxon>
        <taxon>Gunneridae</taxon>
        <taxon>Pentapetalae</taxon>
        <taxon>asterids</taxon>
        <taxon>Ericales</taxon>
        <taxon>Actinidiaceae</taxon>
        <taxon>Actinidia</taxon>
    </lineage>
</organism>
<evidence type="ECO:0000256" key="6">
    <source>
        <dbReference type="ARBA" id="ARBA00022840"/>
    </source>
</evidence>
<dbReference type="Pfam" id="PF23247">
    <property type="entry name" value="LRR_RPS2"/>
    <property type="match status" value="1"/>
</dbReference>
<dbReference type="InterPro" id="IPR032675">
    <property type="entry name" value="LRR_dom_sf"/>
</dbReference>
<keyword evidence="2" id="KW-0433">Leucine-rich repeat</keyword>
<dbReference type="PANTHER" id="PTHR33463:SF209">
    <property type="entry name" value="DISEASE RESISTANCE PROTEIN RPS2-LIKE"/>
    <property type="match status" value="1"/>
</dbReference>
<dbReference type="Gene3D" id="3.80.10.10">
    <property type="entry name" value="Ribonuclease Inhibitor"/>
    <property type="match status" value="2"/>
</dbReference>
<dbReference type="Gramene" id="PSS19016">
    <property type="protein sequence ID" value="PSS19016"/>
    <property type="gene ID" value="CEY00_Acc10958"/>
</dbReference>
<dbReference type="OrthoDB" id="1691503at2759"/>
<dbReference type="SUPFAM" id="SSF52058">
    <property type="entry name" value="L domain-like"/>
    <property type="match status" value="1"/>
</dbReference>
<evidence type="ECO:0000259" key="8">
    <source>
        <dbReference type="Pfam" id="PF23247"/>
    </source>
</evidence>
<dbReference type="Pfam" id="PF00931">
    <property type="entry name" value="NB-ARC"/>
    <property type="match status" value="1"/>
</dbReference>
<dbReference type="STRING" id="1590841.A0A2R6R1A7"/>
<dbReference type="Pfam" id="PF23598">
    <property type="entry name" value="LRR_14"/>
    <property type="match status" value="1"/>
</dbReference>
<keyword evidence="4" id="KW-0547">Nucleotide-binding</keyword>
<dbReference type="SUPFAM" id="SSF52540">
    <property type="entry name" value="P-loop containing nucleoside triphosphate hydrolases"/>
    <property type="match status" value="1"/>
</dbReference>
<dbReference type="GO" id="GO:0006952">
    <property type="term" value="P:defense response"/>
    <property type="evidence" value="ECO:0007669"/>
    <property type="project" value="UniProtKB-KW"/>
</dbReference>
<dbReference type="Pfam" id="PF23559">
    <property type="entry name" value="WHD_DRP"/>
    <property type="match status" value="1"/>
</dbReference>
<dbReference type="InterPro" id="IPR050905">
    <property type="entry name" value="Plant_NBS-LRR"/>
</dbReference>
<keyword evidence="3" id="KW-0677">Repeat</keyword>
<evidence type="ECO:0000256" key="5">
    <source>
        <dbReference type="ARBA" id="ARBA00022821"/>
    </source>
</evidence>
<keyword evidence="12" id="KW-1185">Reference proteome</keyword>
<dbReference type="AlphaFoldDB" id="A0A2R6R1A7"/>
<name>A0A2R6R1A7_ACTCC</name>
<feature type="domain" description="Disease resistance protein winged helix" evidence="9">
    <location>
        <begin position="419"/>
        <end position="486"/>
    </location>
</feature>
<evidence type="ECO:0000256" key="3">
    <source>
        <dbReference type="ARBA" id="ARBA00022737"/>
    </source>
</evidence>
<dbReference type="FunFam" id="1.10.10.10:FF:000322">
    <property type="entry name" value="Probable disease resistance protein At1g63360"/>
    <property type="match status" value="1"/>
</dbReference>
<reference evidence="12" key="2">
    <citation type="journal article" date="2018" name="BMC Genomics">
        <title>A manually annotated Actinidia chinensis var. chinensis (kiwifruit) genome highlights the challenges associated with draft genomes and gene prediction in plants.</title>
        <authorList>
            <person name="Pilkington S.M."/>
            <person name="Crowhurst R."/>
            <person name="Hilario E."/>
            <person name="Nardozza S."/>
            <person name="Fraser L."/>
            <person name="Peng Y."/>
            <person name="Gunaseelan K."/>
            <person name="Simpson R."/>
            <person name="Tahir J."/>
            <person name="Deroles S.C."/>
            <person name="Templeton K."/>
            <person name="Luo Z."/>
            <person name="Davy M."/>
            <person name="Cheng C."/>
            <person name="McNeilage M."/>
            <person name="Scaglione D."/>
            <person name="Liu Y."/>
            <person name="Zhang Q."/>
            <person name="Datson P."/>
            <person name="De Silva N."/>
            <person name="Gardiner S.E."/>
            <person name="Bassett H."/>
            <person name="Chagne D."/>
            <person name="McCallum J."/>
            <person name="Dzierzon H."/>
            <person name="Deng C."/>
            <person name="Wang Y.Y."/>
            <person name="Barron L."/>
            <person name="Manako K."/>
            <person name="Bowen J."/>
            <person name="Foster T.M."/>
            <person name="Erridge Z.A."/>
            <person name="Tiffin H."/>
            <person name="Waite C.N."/>
            <person name="Davies K.M."/>
            <person name="Grierson E.P."/>
            <person name="Laing W.A."/>
            <person name="Kirk R."/>
            <person name="Chen X."/>
            <person name="Wood M."/>
            <person name="Montefiori M."/>
            <person name="Brummell D.A."/>
            <person name="Schwinn K.E."/>
            <person name="Catanach A."/>
            <person name="Fullerton C."/>
            <person name="Li D."/>
            <person name="Meiyalaghan S."/>
            <person name="Nieuwenhuizen N."/>
            <person name="Read N."/>
            <person name="Prakash R."/>
            <person name="Hunter D."/>
            <person name="Zhang H."/>
            <person name="McKenzie M."/>
            <person name="Knabel M."/>
            <person name="Harris A."/>
            <person name="Allan A.C."/>
            <person name="Gleave A."/>
            <person name="Chen A."/>
            <person name="Janssen B.J."/>
            <person name="Plunkett B."/>
            <person name="Ampomah-Dwamena C."/>
            <person name="Voogd C."/>
            <person name="Leif D."/>
            <person name="Lafferty D."/>
            <person name="Souleyre E.J.F."/>
            <person name="Varkonyi-Gasic E."/>
            <person name="Gambi F."/>
            <person name="Hanley J."/>
            <person name="Yao J.L."/>
            <person name="Cheung J."/>
            <person name="David K.M."/>
            <person name="Warren B."/>
            <person name="Marsh K."/>
            <person name="Snowden K.C."/>
            <person name="Lin-Wang K."/>
            <person name="Brian L."/>
            <person name="Martinez-Sanchez M."/>
            <person name="Wang M."/>
            <person name="Ileperuma N."/>
            <person name="Macnee N."/>
            <person name="Campin R."/>
            <person name="McAtee P."/>
            <person name="Drummond R.S.M."/>
            <person name="Espley R.V."/>
            <person name="Ireland H.S."/>
            <person name="Wu R."/>
            <person name="Atkinson R.G."/>
            <person name="Karunairetnam S."/>
            <person name="Bulley S."/>
            <person name="Chunkath S."/>
            <person name="Hanley Z."/>
            <person name="Storey R."/>
            <person name="Thrimawithana A.H."/>
            <person name="Thomson S."/>
            <person name="David C."/>
            <person name="Testolin R."/>
            <person name="Huang H."/>
            <person name="Hellens R.P."/>
            <person name="Schaffer R.J."/>
        </authorList>
    </citation>
    <scope>NUCLEOTIDE SEQUENCE [LARGE SCALE GENOMIC DNA]</scope>
    <source>
        <strain evidence="12">cv. Red5</strain>
    </source>
</reference>